<keyword evidence="3" id="KW-1185">Reference proteome</keyword>
<protein>
    <recommendedName>
        <fullName evidence="1">DUF234 domain-containing protein</fullName>
    </recommendedName>
</protein>
<dbReference type="AlphaFoldDB" id="A0A6F8SJ05"/>
<accession>A0A6F8SJ05</accession>
<dbReference type="EMBL" id="AP022829">
    <property type="protein sequence ID" value="BCA87851.1"/>
    <property type="molecule type" value="Genomic_DNA"/>
</dbReference>
<name>A0A6F8SJ05_9ACTN</name>
<dbReference type="PANTHER" id="PTHR34704:SF1">
    <property type="entry name" value="ATPASE"/>
    <property type="match status" value="1"/>
</dbReference>
<reference evidence="3" key="2">
    <citation type="submission" date="2020-03" db="EMBL/GenBank/DDBJ databases">
        <title>Complete Genome Sequence of Adlercreutzia sp. strain 8CFCBH1 Producing Equol, Isolated from Healthy Japanese Feces.</title>
        <authorList>
            <person name="Ogata Y."/>
            <person name="Sakamoto M."/>
            <person name="Ohkuma M."/>
            <person name="Hattori M."/>
            <person name="Suda W."/>
        </authorList>
    </citation>
    <scope>NUCLEOTIDE SEQUENCE [LARGE SCALE GENOMIC DNA]</scope>
    <source>
        <strain evidence="3">8CFCBH1</strain>
    </source>
</reference>
<evidence type="ECO:0000313" key="2">
    <source>
        <dbReference type="EMBL" id="BCA87851.1"/>
    </source>
</evidence>
<proteinExistence type="predicted"/>
<organism evidence="2 3">
    <name type="scientific">Adlercreutzia hattorii</name>
    <dbReference type="NCBI Taxonomy" id="2707299"/>
    <lineage>
        <taxon>Bacteria</taxon>
        <taxon>Bacillati</taxon>
        <taxon>Actinomycetota</taxon>
        <taxon>Coriobacteriia</taxon>
        <taxon>Eggerthellales</taxon>
        <taxon>Eggerthellaceae</taxon>
        <taxon>Adlercreutzia</taxon>
    </lineage>
</organism>
<dbReference type="InterPro" id="IPR011335">
    <property type="entry name" value="Restrct_endonuc-II-like"/>
</dbReference>
<sequence length="160" mass="18308">MAAVIADNFLQFWFPFVQPGLSYLESGHGELVLDRLKKSFIDRHVAYVYEDVCRAQLWDLSAQGVVPVFLEKVGRWWDARDGEIDIVRLSEVDNAIVLGECKFKNSPLGVDVLTDLEEKSRRVKWGDPDRQEYFVLFSISGFSDALHQVADQRSNVILTE</sequence>
<dbReference type="KEGG" id="ahat:ADCFC_04700"/>
<evidence type="ECO:0000259" key="1">
    <source>
        <dbReference type="Pfam" id="PF03008"/>
    </source>
</evidence>
<dbReference type="Proteomes" id="UP000501727">
    <property type="component" value="Chromosome"/>
</dbReference>
<gene>
    <name evidence="2" type="ORF">ADCFC_03500</name>
</gene>
<dbReference type="SUPFAM" id="SSF52980">
    <property type="entry name" value="Restriction endonuclease-like"/>
    <property type="match status" value="1"/>
</dbReference>
<dbReference type="Pfam" id="PF03008">
    <property type="entry name" value="DUF234"/>
    <property type="match status" value="1"/>
</dbReference>
<dbReference type="PANTHER" id="PTHR34704">
    <property type="entry name" value="ATPASE"/>
    <property type="match status" value="1"/>
</dbReference>
<feature type="domain" description="DUF234" evidence="1">
    <location>
        <begin position="13"/>
        <end position="105"/>
    </location>
</feature>
<reference evidence="3" key="1">
    <citation type="journal article" date="2020" name="Microbiol. Resour. Announc.">
        <title>Complete Genome Sequence of Adlercreutzia sp. Strain 8CFCBH1, a Potent Producer of Equol, Isolated from Healthy Japanese Feces.</title>
        <authorList>
            <person name="Ogata Y."/>
            <person name="Sakamoto M."/>
            <person name="Ohkuma M."/>
            <person name="Hattori M."/>
            <person name="Suda W."/>
        </authorList>
    </citation>
    <scope>NUCLEOTIDE SEQUENCE [LARGE SCALE GENOMIC DNA]</scope>
    <source>
        <strain evidence="3">8CFCBH1</strain>
    </source>
</reference>
<dbReference type="InterPro" id="IPR004256">
    <property type="entry name" value="DUF234"/>
</dbReference>
<evidence type="ECO:0000313" key="3">
    <source>
        <dbReference type="Proteomes" id="UP000501727"/>
    </source>
</evidence>